<gene>
    <name evidence="2" type="ORF">BI347_15895</name>
</gene>
<evidence type="ECO:0000313" key="2">
    <source>
        <dbReference type="EMBL" id="OHX11187.1"/>
    </source>
</evidence>
<sequence>MIGGLDRGGHDGGPVAVFFQDGLRFLQQGEGVAGRGLYPVDVRGGVARARHSRQHDLPGFEDGRRRVATPSFSNIDIALKPSFIAGILTTILGLMAASARACRSMPASRC</sequence>
<dbReference type="EMBL" id="MKCS01000002">
    <property type="protein sequence ID" value="OHX11187.1"/>
    <property type="molecule type" value="Genomic_DNA"/>
</dbReference>
<reference evidence="2 3" key="1">
    <citation type="submission" date="2016-09" db="EMBL/GenBank/DDBJ databases">
        <title>Chromobacterium muskegensis sp. nov., an insecticidal bacterium isolated from Sphagnum bogs.</title>
        <authorList>
            <person name="Sparks M.E."/>
            <person name="Blackburn M.B."/>
            <person name="Gundersen-Rindal D.E."/>
            <person name="Mitchell A."/>
            <person name="Farrar R."/>
            <person name="Kuhar D."/>
        </authorList>
    </citation>
    <scope>NUCLEOTIDE SEQUENCE [LARGE SCALE GENOMIC DNA]</scope>
    <source>
        <strain evidence="2 3">37-2</strain>
    </source>
</reference>
<dbReference type="Proteomes" id="UP000180088">
    <property type="component" value="Unassembled WGS sequence"/>
</dbReference>
<protein>
    <submittedName>
        <fullName evidence="2">Uncharacterized protein</fullName>
    </submittedName>
</protein>
<evidence type="ECO:0000313" key="3">
    <source>
        <dbReference type="Proteomes" id="UP000180088"/>
    </source>
</evidence>
<keyword evidence="1" id="KW-0472">Membrane</keyword>
<keyword evidence="1" id="KW-0812">Transmembrane</keyword>
<organism evidence="2 3">
    <name type="scientific">Chromobacterium sphagni</name>
    <dbReference type="NCBI Taxonomy" id="1903179"/>
    <lineage>
        <taxon>Bacteria</taxon>
        <taxon>Pseudomonadati</taxon>
        <taxon>Pseudomonadota</taxon>
        <taxon>Betaproteobacteria</taxon>
        <taxon>Neisseriales</taxon>
        <taxon>Chromobacteriaceae</taxon>
        <taxon>Chromobacterium</taxon>
    </lineage>
</organism>
<name>A0A1S1WVR0_9NEIS</name>
<feature type="transmembrane region" description="Helical" evidence="1">
    <location>
        <begin position="83"/>
        <end position="102"/>
    </location>
</feature>
<keyword evidence="1" id="KW-1133">Transmembrane helix</keyword>
<proteinExistence type="predicted"/>
<comment type="caution">
    <text evidence="2">The sequence shown here is derived from an EMBL/GenBank/DDBJ whole genome shotgun (WGS) entry which is preliminary data.</text>
</comment>
<dbReference type="AlphaFoldDB" id="A0A1S1WVR0"/>
<accession>A0A1S1WVR0</accession>
<evidence type="ECO:0000256" key="1">
    <source>
        <dbReference type="SAM" id="Phobius"/>
    </source>
</evidence>